<evidence type="ECO:0000313" key="26">
    <source>
        <dbReference type="EMBL" id="MBC2242288.1"/>
    </source>
</evidence>
<dbReference type="Proteomes" id="UP000519573">
    <property type="component" value="Unassembled WGS sequence"/>
</dbReference>
<dbReference type="Pfam" id="PF00584">
    <property type="entry name" value="SecE"/>
    <property type="match status" value="1"/>
</dbReference>
<evidence type="ECO:0000313" key="14">
    <source>
        <dbReference type="EMBL" id="MBC1401100.1"/>
    </source>
</evidence>
<dbReference type="EMBL" id="JNFA01000030">
    <property type="protein sequence ID" value="KGL38023.1"/>
    <property type="molecule type" value="Genomic_DNA"/>
</dbReference>
<dbReference type="NCBIfam" id="TIGR00964">
    <property type="entry name" value="secE_bact"/>
    <property type="match status" value="1"/>
</dbReference>
<evidence type="ECO:0000313" key="17">
    <source>
        <dbReference type="EMBL" id="MBC1566541.1"/>
    </source>
</evidence>
<dbReference type="EMBL" id="JAARZT010000046">
    <property type="protein sequence ID" value="MBC2294818.1"/>
    <property type="molecule type" value="Genomic_DNA"/>
</dbReference>
<dbReference type="Proteomes" id="UP000541735">
    <property type="component" value="Unassembled WGS sequence"/>
</dbReference>
<evidence type="ECO:0000256" key="9">
    <source>
        <dbReference type="HAMAP-Rule" id="MF_00422"/>
    </source>
</evidence>
<evidence type="ECO:0000256" key="5">
    <source>
        <dbReference type="ARBA" id="ARBA00022927"/>
    </source>
</evidence>
<evidence type="ECO:0000313" key="28">
    <source>
        <dbReference type="EMBL" id="MBC2285645.1"/>
    </source>
</evidence>
<dbReference type="Proteomes" id="UP000546806">
    <property type="component" value="Unassembled WGS sequence"/>
</dbReference>
<keyword evidence="2 9" id="KW-0813">Transport</keyword>
<evidence type="ECO:0000313" key="21">
    <source>
        <dbReference type="EMBL" id="MBC1798105.1"/>
    </source>
</evidence>
<dbReference type="Proteomes" id="UP000548082">
    <property type="component" value="Unassembled WGS sequence"/>
</dbReference>
<evidence type="ECO:0000313" key="15">
    <source>
        <dbReference type="EMBL" id="MBC1492295.1"/>
    </source>
</evidence>
<evidence type="ECO:0000313" key="11">
    <source>
        <dbReference type="EMBL" id="MBC1318027.1"/>
    </source>
</evidence>
<evidence type="ECO:0000256" key="7">
    <source>
        <dbReference type="ARBA" id="ARBA00023010"/>
    </source>
</evidence>
<dbReference type="GeneID" id="58718799"/>
<organism evidence="10 32">
    <name type="scientific">Listeria booriae</name>
    <dbReference type="NCBI Taxonomy" id="1552123"/>
    <lineage>
        <taxon>Bacteria</taxon>
        <taxon>Bacillati</taxon>
        <taxon>Bacillota</taxon>
        <taxon>Bacilli</taxon>
        <taxon>Bacillales</taxon>
        <taxon>Listeriaceae</taxon>
        <taxon>Listeria</taxon>
    </lineage>
</organism>
<dbReference type="GO" id="GO:0006605">
    <property type="term" value="P:protein targeting"/>
    <property type="evidence" value="ECO:0007669"/>
    <property type="project" value="UniProtKB-UniRule"/>
</dbReference>
<evidence type="ECO:0000313" key="16">
    <source>
        <dbReference type="EMBL" id="MBC1563246.1"/>
    </source>
</evidence>
<evidence type="ECO:0000313" key="24">
    <source>
        <dbReference type="EMBL" id="MBC2167547.1"/>
    </source>
</evidence>
<dbReference type="Proteomes" id="UP000547643">
    <property type="component" value="Unassembled WGS sequence"/>
</dbReference>
<dbReference type="EMBL" id="JAARVD010000009">
    <property type="protein sequence ID" value="MBC1798105.1"/>
    <property type="molecule type" value="Genomic_DNA"/>
</dbReference>
<dbReference type="Proteomes" id="UP000544413">
    <property type="component" value="Unassembled WGS sequence"/>
</dbReference>
<evidence type="ECO:0000256" key="6">
    <source>
        <dbReference type="ARBA" id="ARBA00022989"/>
    </source>
</evidence>
<comment type="similarity">
    <text evidence="9">Belongs to the SecE/SEC61-gamma family.</text>
</comment>
<feature type="transmembrane region" description="Helical" evidence="9">
    <location>
        <begin position="29"/>
        <end position="51"/>
    </location>
</feature>
<dbReference type="EMBL" id="JAARXI010000005">
    <property type="protein sequence ID" value="MBC2116831.1"/>
    <property type="molecule type" value="Genomic_DNA"/>
</dbReference>
<evidence type="ECO:0000313" key="42">
    <source>
        <dbReference type="Proteomes" id="UP000544413"/>
    </source>
</evidence>
<dbReference type="Proteomes" id="UP000029844">
    <property type="component" value="Unassembled WGS sequence"/>
</dbReference>
<dbReference type="EMBL" id="JAASTX010000012">
    <property type="protein sequence ID" value="MBC1492295.1"/>
    <property type="molecule type" value="Genomic_DNA"/>
</dbReference>
<reference evidence="10 32" key="1">
    <citation type="submission" date="2014-05" db="EMBL/GenBank/DDBJ databases">
        <title>Novel Listeriaceae from food processing environments.</title>
        <authorList>
            <person name="den Bakker H.C."/>
        </authorList>
    </citation>
    <scope>NUCLEOTIDE SEQUENCE [LARGE SCALE GENOMIC DNA]</scope>
    <source>
        <strain evidence="10 32">FSL A5-0281</strain>
    </source>
</reference>
<evidence type="ECO:0000313" key="37">
    <source>
        <dbReference type="Proteomes" id="UP000539064"/>
    </source>
</evidence>
<dbReference type="Proteomes" id="UP000539064">
    <property type="component" value="Unassembled WGS sequence"/>
</dbReference>
<evidence type="ECO:0000313" key="50">
    <source>
        <dbReference type="Proteomes" id="UP000574104"/>
    </source>
</evidence>
<dbReference type="PROSITE" id="PS01067">
    <property type="entry name" value="SECE_SEC61G"/>
    <property type="match status" value="1"/>
</dbReference>
<dbReference type="EMBL" id="JAASWV010000034">
    <property type="protein sequence ID" value="MBC2312430.1"/>
    <property type="molecule type" value="Genomic_DNA"/>
</dbReference>
<comment type="subunit">
    <text evidence="9">Component of the Sec protein translocase complex. Heterotrimer consisting of SecY, SecE and SecG subunits. The heterotrimers can form oligomers, although 1 heterotrimer is thought to be able to translocate proteins. Interacts with the ribosome. Interacts with SecDF, and other proteins may be involved. Interacts with SecA.</text>
</comment>
<dbReference type="GO" id="GO:0065002">
    <property type="term" value="P:intracellular protein transmembrane transport"/>
    <property type="evidence" value="ECO:0007669"/>
    <property type="project" value="UniProtKB-UniRule"/>
</dbReference>
<dbReference type="EMBL" id="JAARRW010000007">
    <property type="protein sequence ID" value="MBC1563246.1"/>
    <property type="molecule type" value="Genomic_DNA"/>
</dbReference>
<evidence type="ECO:0000313" key="29">
    <source>
        <dbReference type="EMBL" id="MBC2294818.1"/>
    </source>
</evidence>
<evidence type="ECO:0000313" key="19">
    <source>
        <dbReference type="EMBL" id="MBC1780017.1"/>
    </source>
</evidence>
<evidence type="ECO:0000313" key="35">
    <source>
        <dbReference type="Proteomes" id="UP000532866"/>
    </source>
</evidence>
<dbReference type="EMBL" id="JAARSH010000013">
    <property type="protein sequence ID" value="MBC1617686.1"/>
    <property type="molecule type" value="Genomic_DNA"/>
</dbReference>
<dbReference type="eggNOG" id="COG0690">
    <property type="taxonomic scope" value="Bacteria"/>
</dbReference>
<dbReference type="Proteomes" id="UP000586951">
    <property type="component" value="Unassembled WGS sequence"/>
</dbReference>
<evidence type="ECO:0000256" key="8">
    <source>
        <dbReference type="ARBA" id="ARBA00023136"/>
    </source>
</evidence>
<dbReference type="InterPro" id="IPR005807">
    <property type="entry name" value="SecE_bac"/>
</dbReference>
<evidence type="ECO:0000313" key="47">
    <source>
        <dbReference type="Proteomes" id="UP000550367"/>
    </source>
</evidence>
<dbReference type="RefSeq" id="WP_036088156.1">
    <property type="nucleotide sequence ID" value="NZ_CBCSHQ010000011.1"/>
</dbReference>
<dbReference type="EMBL" id="JAAROL010000004">
    <property type="protein sequence ID" value="MBC1332399.1"/>
    <property type="molecule type" value="Genomic_DNA"/>
</dbReference>
<dbReference type="Proteomes" id="UP000550367">
    <property type="component" value="Unassembled WGS sequence"/>
</dbReference>
<evidence type="ECO:0000313" key="12">
    <source>
        <dbReference type="EMBL" id="MBC1332399.1"/>
    </source>
</evidence>
<proteinExistence type="inferred from homology"/>
<keyword evidence="4 9" id="KW-0812">Transmembrane</keyword>
<evidence type="ECO:0000313" key="51">
    <source>
        <dbReference type="Proteomes" id="UP000585696"/>
    </source>
</evidence>
<dbReference type="OrthoDB" id="9813233at2"/>
<evidence type="ECO:0000313" key="30">
    <source>
        <dbReference type="EMBL" id="MBC2312430.1"/>
    </source>
</evidence>
<evidence type="ECO:0000313" key="41">
    <source>
        <dbReference type="Proteomes" id="UP000543379"/>
    </source>
</evidence>
<dbReference type="Proteomes" id="UP000565628">
    <property type="component" value="Unassembled WGS sequence"/>
</dbReference>
<dbReference type="EMBL" id="JAARZA010000012">
    <property type="protein sequence ID" value="MBC2242288.1"/>
    <property type="molecule type" value="Genomic_DNA"/>
</dbReference>
<sequence>MSAISKFFRNVKSEMSKVTWPTGKELRTYTITVIIAVACMAVFFMVVDFLIEMLIQFIL</sequence>
<dbReference type="Proteomes" id="UP000532866">
    <property type="component" value="Unassembled WGS sequence"/>
</dbReference>
<evidence type="ECO:0000313" key="45">
    <source>
        <dbReference type="Proteomes" id="UP000547643"/>
    </source>
</evidence>
<dbReference type="EMBL" id="JAARVG010000002">
    <property type="protein sequence ID" value="MBC1792508.1"/>
    <property type="molecule type" value="Genomic_DNA"/>
</dbReference>
<dbReference type="HAMAP" id="MF_00422">
    <property type="entry name" value="SecE"/>
    <property type="match status" value="1"/>
</dbReference>
<dbReference type="PANTHER" id="PTHR33910">
    <property type="entry name" value="PROTEIN TRANSLOCASE SUBUNIT SECE"/>
    <property type="match status" value="1"/>
</dbReference>
<evidence type="ECO:0000313" key="13">
    <source>
        <dbReference type="EMBL" id="MBC1371213.1"/>
    </source>
</evidence>
<evidence type="ECO:0000313" key="18">
    <source>
        <dbReference type="EMBL" id="MBC1617686.1"/>
    </source>
</evidence>
<accession>A0A099W0W0</accession>
<evidence type="ECO:0000313" key="33">
    <source>
        <dbReference type="Proteomes" id="UP000519573"/>
    </source>
</evidence>
<evidence type="ECO:0000313" key="53">
    <source>
        <dbReference type="Proteomes" id="UP000591929"/>
    </source>
</evidence>
<evidence type="ECO:0000313" key="27">
    <source>
        <dbReference type="EMBL" id="MBC2244305.1"/>
    </source>
</evidence>
<dbReference type="GO" id="GO:0008320">
    <property type="term" value="F:protein transmembrane transporter activity"/>
    <property type="evidence" value="ECO:0007669"/>
    <property type="project" value="UniProtKB-UniRule"/>
</dbReference>
<keyword evidence="6 9" id="KW-1133">Transmembrane helix</keyword>
<protein>
    <recommendedName>
        <fullName evidence="9">Protein translocase subunit SecE</fullName>
    </recommendedName>
</protein>
<dbReference type="Proteomes" id="UP000541955">
    <property type="component" value="Unassembled WGS sequence"/>
</dbReference>
<dbReference type="Proteomes" id="UP000543379">
    <property type="component" value="Unassembled WGS sequence"/>
</dbReference>
<dbReference type="EMBL" id="JAARYD010000006">
    <property type="protein sequence ID" value="MBC2177513.1"/>
    <property type="molecule type" value="Genomic_DNA"/>
</dbReference>
<dbReference type="InterPro" id="IPR001901">
    <property type="entry name" value="Translocase_SecE/Sec61-g"/>
</dbReference>
<dbReference type="AlphaFoldDB" id="A0A099W0W0"/>
<dbReference type="Proteomes" id="UP000553016">
    <property type="component" value="Unassembled WGS sequence"/>
</dbReference>
<evidence type="ECO:0000313" key="31">
    <source>
        <dbReference type="EMBL" id="MBC2373377.1"/>
    </source>
</evidence>
<dbReference type="STRING" id="1552123.EP57_15820"/>
<dbReference type="EMBL" id="JAARPT010000003">
    <property type="protein sequence ID" value="MBC1401100.1"/>
    <property type="molecule type" value="Genomic_DNA"/>
</dbReference>
<comment type="caution">
    <text evidence="10">The sequence shown here is derived from an EMBL/GenBank/DDBJ whole genome shotgun (WGS) entry which is preliminary data.</text>
</comment>
<evidence type="ECO:0000256" key="4">
    <source>
        <dbReference type="ARBA" id="ARBA00022692"/>
    </source>
</evidence>
<dbReference type="EMBL" id="JAARRU010000004">
    <property type="protein sequence ID" value="MBC1566541.1"/>
    <property type="molecule type" value="Genomic_DNA"/>
</dbReference>
<dbReference type="EMBL" id="JAARPL010000002">
    <property type="protein sequence ID" value="MBC1371213.1"/>
    <property type="molecule type" value="Genomic_DNA"/>
</dbReference>
<dbReference type="Proteomes" id="UP000546244">
    <property type="component" value="Unassembled WGS sequence"/>
</dbReference>
<evidence type="ECO:0000313" key="10">
    <source>
        <dbReference type="EMBL" id="KGL38023.1"/>
    </source>
</evidence>
<keyword evidence="7 9" id="KW-0811">Translocation</keyword>
<dbReference type="EMBL" id="JAARWW010000007">
    <property type="protein sequence ID" value="MBC2004996.1"/>
    <property type="molecule type" value="Genomic_DNA"/>
</dbReference>
<dbReference type="Gene3D" id="1.20.5.1030">
    <property type="entry name" value="Preprotein translocase secy subunit"/>
    <property type="match status" value="1"/>
</dbReference>
<evidence type="ECO:0000313" key="52">
    <source>
        <dbReference type="Proteomes" id="UP000586951"/>
    </source>
</evidence>
<gene>
    <name evidence="9 11" type="primary">secE</name>
    <name evidence="10" type="ORF">EP57_15820</name>
    <name evidence="12" type="ORF">HB759_10690</name>
    <name evidence="11" type="ORF">HB811_14680</name>
    <name evidence="14" type="ORF">HB836_05770</name>
    <name evidence="13" type="ORF">HB847_02445</name>
    <name evidence="16" type="ORF">HB902_14325</name>
    <name evidence="18" type="ORF">HB904_15920</name>
    <name evidence="17" type="ORF">HB907_14090</name>
    <name evidence="31" type="ORF">HBP98_15300</name>
    <name evidence="19" type="ORF">HCA46_14310</name>
    <name evidence="20" type="ORF">HCA52_03675</name>
    <name evidence="21" type="ORF">HCA55_15325</name>
    <name evidence="22" type="ORF">HCA78_14575</name>
    <name evidence="23" type="ORF">HCB06_09430</name>
    <name evidence="27" type="ORF">HCB25_09540</name>
    <name evidence="24" type="ORF">HCB26_13275</name>
    <name evidence="25" type="ORF">HCB27_12845</name>
    <name evidence="26" type="ORF">HCB35_17580</name>
    <name evidence="28" type="ORF">HCB69_14825</name>
    <name evidence="29" type="ORF">HCC36_16535</name>
    <name evidence="15" type="ORF">HCI99_10635</name>
    <name evidence="30" type="ORF">HCJ81_16285</name>
</gene>
<dbReference type="GO" id="GO:0005886">
    <property type="term" value="C:plasma membrane"/>
    <property type="evidence" value="ECO:0007669"/>
    <property type="project" value="UniProtKB-SubCell"/>
</dbReference>
<dbReference type="EMBL" id="JAARYH010000005">
    <property type="protein sequence ID" value="MBC2167547.1"/>
    <property type="molecule type" value="Genomic_DNA"/>
</dbReference>
<name>A0A099W0W0_9LIST</name>
<evidence type="ECO:0000313" key="43">
    <source>
        <dbReference type="Proteomes" id="UP000546244"/>
    </source>
</evidence>
<keyword evidence="3 9" id="KW-1003">Cell membrane</keyword>
<dbReference type="GO" id="GO:0043952">
    <property type="term" value="P:protein transport by the Sec complex"/>
    <property type="evidence" value="ECO:0007669"/>
    <property type="project" value="UniProtKB-UniRule"/>
</dbReference>
<keyword evidence="8 9" id="KW-0472">Membrane</keyword>
<dbReference type="Proteomes" id="UP000585696">
    <property type="component" value="Unassembled WGS sequence"/>
</dbReference>
<evidence type="ECO:0000313" key="32">
    <source>
        <dbReference type="Proteomes" id="UP000029844"/>
    </source>
</evidence>
<comment type="subcellular location">
    <subcellularLocation>
        <location evidence="9">Cell membrane</location>
        <topology evidence="9">Single-pass membrane protein</topology>
    </subcellularLocation>
    <subcellularLocation>
        <location evidence="1">Membrane</location>
    </subcellularLocation>
</comment>
<evidence type="ECO:0000256" key="1">
    <source>
        <dbReference type="ARBA" id="ARBA00004370"/>
    </source>
</evidence>
<evidence type="ECO:0000256" key="3">
    <source>
        <dbReference type="ARBA" id="ARBA00022475"/>
    </source>
</evidence>
<evidence type="ECO:0000313" key="22">
    <source>
        <dbReference type="EMBL" id="MBC2004996.1"/>
    </source>
</evidence>
<keyword evidence="5 9" id="KW-0653">Protein transport</keyword>
<evidence type="ECO:0000313" key="25">
    <source>
        <dbReference type="EMBL" id="MBC2177513.1"/>
    </source>
</evidence>
<dbReference type="EMBL" id="JAARYY010000005">
    <property type="protein sequence ID" value="MBC2244305.1"/>
    <property type="molecule type" value="Genomic_DNA"/>
</dbReference>
<dbReference type="Proteomes" id="UP000533953">
    <property type="component" value="Unassembled WGS sequence"/>
</dbReference>
<dbReference type="InterPro" id="IPR038379">
    <property type="entry name" value="SecE_sf"/>
</dbReference>
<evidence type="ECO:0000313" key="20">
    <source>
        <dbReference type="EMBL" id="MBC1792508.1"/>
    </source>
</evidence>
<evidence type="ECO:0000313" key="40">
    <source>
        <dbReference type="Proteomes" id="UP000543005"/>
    </source>
</evidence>
<dbReference type="Proteomes" id="UP000591929">
    <property type="component" value="Unassembled WGS sequence"/>
</dbReference>
<dbReference type="GO" id="GO:0009306">
    <property type="term" value="P:protein secretion"/>
    <property type="evidence" value="ECO:0007669"/>
    <property type="project" value="UniProtKB-UniRule"/>
</dbReference>
<keyword evidence="32" id="KW-1185">Reference proteome</keyword>
<dbReference type="EMBL" id="JAARUV010000005">
    <property type="protein sequence ID" value="MBC1780017.1"/>
    <property type="molecule type" value="Genomic_DNA"/>
</dbReference>
<evidence type="ECO:0000313" key="36">
    <source>
        <dbReference type="Proteomes" id="UP000533953"/>
    </source>
</evidence>
<evidence type="ECO:0000313" key="46">
    <source>
        <dbReference type="Proteomes" id="UP000548082"/>
    </source>
</evidence>
<dbReference type="Proteomes" id="UP000529446">
    <property type="component" value="Unassembled WGS sequence"/>
</dbReference>
<evidence type="ECO:0000313" key="49">
    <source>
        <dbReference type="Proteomes" id="UP000565628"/>
    </source>
</evidence>
<dbReference type="PANTHER" id="PTHR33910:SF1">
    <property type="entry name" value="PROTEIN TRANSLOCASE SUBUNIT SECE"/>
    <property type="match status" value="1"/>
</dbReference>
<evidence type="ECO:0000313" key="23">
    <source>
        <dbReference type="EMBL" id="MBC2116831.1"/>
    </source>
</evidence>
<comment type="function">
    <text evidence="9">Essential subunit of the Sec protein translocation channel SecYEG. Clamps together the 2 halves of SecY. May contact the channel plug during translocation.</text>
</comment>
<evidence type="ECO:0000313" key="34">
    <source>
        <dbReference type="Proteomes" id="UP000529446"/>
    </source>
</evidence>
<evidence type="ECO:0000313" key="38">
    <source>
        <dbReference type="Proteomes" id="UP000541735"/>
    </source>
</evidence>
<dbReference type="EMBL" id="JAAROV010000004">
    <property type="protein sequence ID" value="MBC1318027.1"/>
    <property type="molecule type" value="Genomic_DNA"/>
</dbReference>
<evidence type="ECO:0000313" key="39">
    <source>
        <dbReference type="Proteomes" id="UP000541955"/>
    </source>
</evidence>
<evidence type="ECO:0000313" key="48">
    <source>
        <dbReference type="Proteomes" id="UP000553016"/>
    </source>
</evidence>
<dbReference type="EMBL" id="JAARZS010000052">
    <property type="protein sequence ID" value="MBC2285645.1"/>
    <property type="molecule type" value="Genomic_DNA"/>
</dbReference>
<dbReference type="Proteomes" id="UP000543005">
    <property type="component" value="Unassembled WGS sequence"/>
</dbReference>
<reference evidence="33 34" key="2">
    <citation type="submission" date="2020-03" db="EMBL/GenBank/DDBJ databases">
        <title>Soil Listeria distribution.</title>
        <authorList>
            <person name="Liao J."/>
            <person name="Wiedmann M."/>
        </authorList>
    </citation>
    <scope>NUCLEOTIDE SEQUENCE [LARGE SCALE GENOMIC DNA]</scope>
    <source>
        <strain evidence="30 49">FSL L7-0039</strain>
        <strain evidence="29 40">FSL L7-0051</strain>
        <strain evidence="28 51">FSL L7-0054</strain>
        <strain evidence="26 48">FSL L7-0149</strain>
        <strain evidence="27 47">FSL L7-0153</strain>
        <strain evidence="24 33">FSL L7-0245</strain>
        <strain evidence="25 38">FSL L7-0259</strain>
        <strain evidence="23 34">FSL L7-0360</strain>
        <strain evidence="22 44">FSL L7-0435</strain>
        <strain evidence="20 37">FSL L7-0978</strain>
        <strain evidence="21 46">FSL L7-0990</strain>
        <strain evidence="19 45">FSL L7-1017</strain>
        <strain evidence="18 50">FSL L7-1299</strain>
        <strain evidence="16 39">FSL L7-1387</strain>
        <strain evidence="17 52">FSL L7-1427</strain>
        <strain evidence="15 36">FSL L7-1547</strain>
        <strain evidence="14 42">FSL L7-1658</strain>
        <strain evidence="13 53">FSL L7-1681</strain>
        <strain evidence="11 41">FSL L7-1816</strain>
        <strain evidence="12 35">FSL L7-1833</strain>
        <strain evidence="31 43">FSL L7-1850</strain>
    </source>
</reference>
<evidence type="ECO:0000313" key="44">
    <source>
        <dbReference type="Proteomes" id="UP000546806"/>
    </source>
</evidence>
<evidence type="ECO:0000256" key="2">
    <source>
        <dbReference type="ARBA" id="ARBA00022448"/>
    </source>
</evidence>
<dbReference type="Proteomes" id="UP000574104">
    <property type="component" value="Unassembled WGS sequence"/>
</dbReference>
<dbReference type="EMBL" id="JAARMV010000004">
    <property type="protein sequence ID" value="MBC2373377.1"/>
    <property type="molecule type" value="Genomic_DNA"/>
</dbReference>